<feature type="region of interest" description="Disordered" evidence="2">
    <location>
        <begin position="590"/>
        <end position="617"/>
    </location>
</feature>
<evidence type="ECO:0000256" key="1">
    <source>
        <dbReference type="PROSITE-ProRule" id="PRU00708"/>
    </source>
</evidence>
<dbReference type="AlphaFoldDB" id="G0U0Q4"/>
<gene>
    <name evidence="3" type="ORF">TVY486_0802620</name>
</gene>
<dbReference type="InterPro" id="IPR002885">
    <property type="entry name" value="PPR_rpt"/>
</dbReference>
<dbReference type="PROSITE" id="PS51375">
    <property type="entry name" value="PPR"/>
    <property type="match status" value="1"/>
</dbReference>
<protein>
    <submittedName>
        <fullName evidence="3">Uncharacterized protein</fullName>
    </submittedName>
</protein>
<proteinExistence type="predicted"/>
<sequence>MMHSLGSLVRRRISAGGCASWPGSSGAAVAVATACRYVHERPFVDLPSERGHPHDDQSSRGREAYETARDALLQLNIMVRRGIEPDALMYTSLIATMARARLEWQAYKLFSRMLESGVRPLPETYVALHDATSVTRKKLRRDLQAKIVESLETFPNELAEAELRRQQEQDRLCVEKFEEYMRGELPPLLPIADEQSNQRAVAVVVKDGSACGNSSAGMEEQKPEAVATMHIRNPVDAWSTAQLMEEQKRFDRERVCGASAVTLADELHRLHEEELRIFLAAQRQLRHGSKSDLVQRVLSTVSEQSIRDMLARRKHYFRSVSHILENDLNALRREGIIPNTERADSGANNNGSDSVAPCADSSNASHAAWSDAFIGDWTLRPSEKQTVAPDVLYTPWGILRKPMRLQPKPATPRALERLERLALTLDELQLVKSTAASGNLDEIPESLLRRYAYQFSLSWKRRHPLSLLEAVQWHSMTLLQDHAGKVSPTPALRRQREKEGLHKTLENYEAFRIISQRTNNLQVVDSKEINLHIKKVRQQALQNERRASELVRRERSLQDAAALVSSAKSFRPPDEDNVESSHVLGLDGVNSEDATCLDSPPDSAAETASGDEGELPPWAICSGEDEFDITSGRFGDPNMGRYQELSDGRFKLLPSREAQKKWVVDRQLLPAPLQDTLHRSELQQQATREAIEKCYKQKLQYKRYRKWDAFLQKAQEKQRLRCAQKREEEEGDIDGVNSASLGAKPLPAKRRFSVLLRKGRDRAPISSAIRDKYNKSL</sequence>
<evidence type="ECO:0000313" key="3">
    <source>
        <dbReference type="EMBL" id="CCC49653.1"/>
    </source>
</evidence>
<dbReference type="InterPro" id="IPR011990">
    <property type="entry name" value="TPR-like_helical_dom_sf"/>
</dbReference>
<dbReference type="VEuPathDB" id="TriTrypDB:TvY486_0802620"/>
<dbReference type="OMA" id="RARLEWQ"/>
<feature type="region of interest" description="Disordered" evidence="2">
    <location>
        <begin position="339"/>
        <end position="359"/>
    </location>
</feature>
<accession>G0U0Q4</accession>
<reference evidence="3" key="1">
    <citation type="journal article" date="2012" name="Proc. Natl. Acad. Sci. U.S.A.">
        <title>Antigenic diversity is generated by distinct evolutionary mechanisms in African trypanosome species.</title>
        <authorList>
            <person name="Jackson A.P."/>
            <person name="Berry A."/>
            <person name="Aslett M."/>
            <person name="Allison H.C."/>
            <person name="Burton P."/>
            <person name="Vavrova-Anderson J."/>
            <person name="Brown R."/>
            <person name="Browne H."/>
            <person name="Corton N."/>
            <person name="Hauser H."/>
            <person name="Gamble J."/>
            <person name="Gilderthorp R."/>
            <person name="Marcello L."/>
            <person name="McQuillan J."/>
            <person name="Otto T.D."/>
            <person name="Quail M.A."/>
            <person name="Sanders M.J."/>
            <person name="van Tonder A."/>
            <person name="Ginger M.L."/>
            <person name="Field M.C."/>
            <person name="Barry J.D."/>
            <person name="Hertz-Fowler C."/>
            <person name="Berriman M."/>
        </authorList>
    </citation>
    <scope>NUCLEOTIDE SEQUENCE</scope>
    <source>
        <strain evidence="3">Y486</strain>
    </source>
</reference>
<evidence type="ECO:0000256" key="2">
    <source>
        <dbReference type="SAM" id="MobiDB-lite"/>
    </source>
</evidence>
<dbReference type="Gene3D" id="1.25.40.10">
    <property type="entry name" value="Tetratricopeptide repeat domain"/>
    <property type="match status" value="1"/>
</dbReference>
<organism evidence="3">
    <name type="scientific">Trypanosoma vivax (strain Y486)</name>
    <dbReference type="NCBI Taxonomy" id="1055687"/>
    <lineage>
        <taxon>Eukaryota</taxon>
        <taxon>Discoba</taxon>
        <taxon>Euglenozoa</taxon>
        <taxon>Kinetoplastea</taxon>
        <taxon>Metakinetoplastina</taxon>
        <taxon>Trypanosomatida</taxon>
        <taxon>Trypanosomatidae</taxon>
        <taxon>Trypanosoma</taxon>
        <taxon>Duttonella</taxon>
    </lineage>
</organism>
<dbReference type="EMBL" id="HE573024">
    <property type="protein sequence ID" value="CCC49653.1"/>
    <property type="molecule type" value="Genomic_DNA"/>
</dbReference>
<dbReference type="Pfam" id="PF13812">
    <property type="entry name" value="PPR_3"/>
    <property type="match status" value="1"/>
</dbReference>
<name>G0U0Q4_TRYVY</name>
<feature type="repeat" description="PPR" evidence="1">
    <location>
        <begin position="86"/>
        <end position="120"/>
    </location>
</feature>